<comment type="caution">
    <text evidence="2">The sequence shown here is derived from an EMBL/GenBank/DDBJ whole genome shotgun (WGS) entry which is preliminary data.</text>
</comment>
<evidence type="ECO:0000313" key="2">
    <source>
        <dbReference type="EMBL" id="MBO8459903.1"/>
    </source>
</evidence>
<evidence type="ECO:0000313" key="3">
    <source>
        <dbReference type="Proteomes" id="UP000823641"/>
    </source>
</evidence>
<reference evidence="2" key="2">
    <citation type="journal article" date="2021" name="PeerJ">
        <title>Extensive microbial diversity within the chicken gut microbiome revealed by metagenomics and culture.</title>
        <authorList>
            <person name="Gilroy R."/>
            <person name="Ravi A."/>
            <person name="Getino M."/>
            <person name="Pursley I."/>
            <person name="Horton D.L."/>
            <person name="Alikhan N.F."/>
            <person name="Baker D."/>
            <person name="Gharbi K."/>
            <person name="Hall N."/>
            <person name="Watson M."/>
            <person name="Adriaenssens E.M."/>
            <person name="Foster-Nyarko E."/>
            <person name="Jarju S."/>
            <person name="Secka A."/>
            <person name="Antonio M."/>
            <person name="Oren A."/>
            <person name="Chaudhuri R.R."/>
            <person name="La Ragione R."/>
            <person name="Hildebrand F."/>
            <person name="Pallen M.J."/>
        </authorList>
    </citation>
    <scope>NUCLEOTIDE SEQUENCE</scope>
    <source>
        <strain evidence="2">G3-3990</strain>
    </source>
</reference>
<accession>A0A9D9N4I0</accession>
<dbReference type="Proteomes" id="UP000823641">
    <property type="component" value="Unassembled WGS sequence"/>
</dbReference>
<dbReference type="InterPro" id="IPR050194">
    <property type="entry name" value="Glycosyltransferase_grp1"/>
</dbReference>
<proteinExistence type="predicted"/>
<sequence>VRFIGGVYGERKWQLFRDADLFVLPTYSENFGIVVAEALACGTPVITTKGTPWQDLETYHCGWWTEIGTNPLTEAVKAFLVLNEQALEAMGKNGRRLVEEKYSAKKMAEEIAGLYEKVLISE</sequence>
<dbReference type="Gene3D" id="3.40.50.2000">
    <property type="entry name" value="Glycogen Phosphorylase B"/>
    <property type="match status" value="1"/>
</dbReference>
<dbReference type="PANTHER" id="PTHR45947">
    <property type="entry name" value="SULFOQUINOVOSYL TRANSFERASE SQD2"/>
    <property type="match status" value="1"/>
</dbReference>
<protein>
    <submittedName>
        <fullName evidence="2">Glycosyltransferase</fullName>
    </submittedName>
</protein>
<dbReference type="AlphaFoldDB" id="A0A9D9N4I0"/>
<gene>
    <name evidence="2" type="ORF">IAA73_06190</name>
</gene>
<reference evidence="2" key="1">
    <citation type="submission" date="2020-10" db="EMBL/GenBank/DDBJ databases">
        <authorList>
            <person name="Gilroy R."/>
        </authorList>
    </citation>
    <scope>NUCLEOTIDE SEQUENCE</scope>
    <source>
        <strain evidence="2">G3-3990</strain>
    </source>
</reference>
<dbReference type="PANTHER" id="PTHR45947:SF3">
    <property type="entry name" value="SULFOQUINOVOSYL TRANSFERASE SQD2"/>
    <property type="match status" value="1"/>
</dbReference>
<dbReference type="Pfam" id="PF00534">
    <property type="entry name" value="Glycos_transf_1"/>
    <property type="match status" value="1"/>
</dbReference>
<dbReference type="EMBL" id="JADIMG010000063">
    <property type="protein sequence ID" value="MBO8459903.1"/>
    <property type="molecule type" value="Genomic_DNA"/>
</dbReference>
<organism evidence="2 3">
    <name type="scientific">Candidatus Gallipaludibacter merdavium</name>
    <dbReference type="NCBI Taxonomy" id="2840839"/>
    <lineage>
        <taxon>Bacteria</taxon>
        <taxon>Pseudomonadati</taxon>
        <taxon>Bacteroidota</taxon>
        <taxon>Bacteroidia</taxon>
        <taxon>Bacteroidales</taxon>
        <taxon>Candidatus Gallipaludibacter</taxon>
    </lineage>
</organism>
<dbReference type="GO" id="GO:0016757">
    <property type="term" value="F:glycosyltransferase activity"/>
    <property type="evidence" value="ECO:0007669"/>
    <property type="project" value="InterPro"/>
</dbReference>
<feature type="domain" description="Glycosyl transferase family 1" evidence="1">
    <location>
        <begin position="1"/>
        <end position="96"/>
    </location>
</feature>
<evidence type="ECO:0000259" key="1">
    <source>
        <dbReference type="Pfam" id="PF00534"/>
    </source>
</evidence>
<feature type="non-terminal residue" evidence="2">
    <location>
        <position position="1"/>
    </location>
</feature>
<dbReference type="InterPro" id="IPR001296">
    <property type="entry name" value="Glyco_trans_1"/>
</dbReference>
<dbReference type="SUPFAM" id="SSF53756">
    <property type="entry name" value="UDP-Glycosyltransferase/glycogen phosphorylase"/>
    <property type="match status" value="1"/>
</dbReference>
<name>A0A9D9N4I0_9BACT</name>